<evidence type="ECO:0000313" key="3">
    <source>
        <dbReference type="Proteomes" id="UP000826188"/>
    </source>
</evidence>
<evidence type="ECO:0000259" key="1">
    <source>
        <dbReference type="Pfam" id="PF00535"/>
    </source>
</evidence>
<accession>A0ABS6WXT7</accession>
<dbReference type="Pfam" id="PF00535">
    <property type="entry name" value="Glycos_transf_2"/>
    <property type="match status" value="1"/>
</dbReference>
<sequence>MMHTNPVGVSVLVCTYNGGARITETLSHLARQKVALGLQWEVILVDNASTDNTLAVATDYWVSSAAPAPLRTYVQPKPGKNYALELAYDEASYSYMCIVDDDNWLAPDYVQNGFDILQSHPEIGLLGGKTAGAFEVEPPAWFKQYQHYYAVGAPVLYDGNIPRPIDDGPVVGFELWGAGLFVRRSIWEEMTALRFESLLSGRKGKDLVAGEDHELSYIARLLGYTVWYSSSLSLTHFMTKSRLTAAYRDQLLHACAIGSLQLLPYKYALLNKKEEPNITLDVLKDFYYIEFFTVKNIFSANYLGFLFGKEKTSFIINNVHVKYIYKFFLNIKNITENYKKVIGFKRRVIAYRVSQESLANRLEIKEA</sequence>
<organism evidence="2 3">
    <name type="scientific">Hymenobacter profundi</name>
    <dbReference type="NCBI Taxonomy" id="1982110"/>
    <lineage>
        <taxon>Bacteria</taxon>
        <taxon>Pseudomonadati</taxon>
        <taxon>Bacteroidota</taxon>
        <taxon>Cytophagia</taxon>
        <taxon>Cytophagales</taxon>
        <taxon>Hymenobacteraceae</taxon>
        <taxon>Hymenobacter</taxon>
    </lineage>
</organism>
<dbReference type="Proteomes" id="UP000826188">
    <property type="component" value="Unassembled WGS sequence"/>
</dbReference>
<dbReference type="PANTHER" id="PTHR22916">
    <property type="entry name" value="GLYCOSYLTRANSFERASE"/>
    <property type="match status" value="1"/>
</dbReference>
<dbReference type="RefSeq" id="WP_219156863.1">
    <property type="nucleotide sequence ID" value="NZ_JAHWGL010000007.1"/>
</dbReference>
<comment type="caution">
    <text evidence="2">The sequence shown here is derived from an EMBL/GenBank/DDBJ whole genome shotgun (WGS) entry which is preliminary data.</text>
</comment>
<dbReference type="InterPro" id="IPR001173">
    <property type="entry name" value="Glyco_trans_2-like"/>
</dbReference>
<dbReference type="PANTHER" id="PTHR22916:SF3">
    <property type="entry name" value="UDP-GLCNAC:BETAGAL BETA-1,3-N-ACETYLGLUCOSAMINYLTRANSFERASE-LIKE PROTEIN 1"/>
    <property type="match status" value="1"/>
</dbReference>
<gene>
    <name evidence="2" type="ORF">KYK14_03430</name>
</gene>
<feature type="domain" description="Glycosyltransferase 2-like" evidence="1">
    <location>
        <begin position="10"/>
        <end position="128"/>
    </location>
</feature>
<name>A0ABS6WXT7_9BACT</name>
<evidence type="ECO:0000313" key="2">
    <source>
        <dbReference type="EMBL" id="MBW3127588.1"/>
    </source>
</evidence>
<dbReference type="CDD" id="cd00761">
    <property type="entry name" value="Glyco_tranf_GTA_type"/>
    <property type="match status" value="1"/>
</dbReference>
<reference evidence="2 3" key="1">
    <citation type="submission" date="2021-07" db="EMBL/GenBank/DDBJ databases">
        <title>Hymenobacter profundi sp. nov., isolated from deep-sea water.</title>
        <authorList>
            <person name="Kim M.K."/>
        </authorList>
    </citation>
    <scope>NUCLEOTIDE SEQUENCE [LARGE SCALE GENOMIC DNA]</scope>
    <source>
        <strain evidence="2 3">M2</strain>
    </source>
</reference>
<protein>
    <submittedName>
        <fullName evidence="2">Glycosyltransferase family 2 protein</fullName>
    </submittedName>
</protein>
<keyword evidence="3" id="KW-1185">Reference proteome</keyword>
<dbReference type="EMBL" id="JAHWGL010000007">
    <property type="protein sequence ID" value="MBW3127588.1"/>
    <property type="molecule type" value="Genomic_DNA"/>
</dbReference>
<proteinExistence type="predicted"/>